<protein>
    <submittedName>
        <fullName evidence="1">Uncharacterized protein</fullName>
    </submittedName>
</protein>
<dbReference type="AlphaFoldDB" id="A0A1U9JXR0"/>
<proteinExistence type="predicted"/>
<organism evidence="1 2">
    <name type="scientific">Paenalcaligenes hominis</name>
    <dbReference type="NCBI Taxonomy" id="643674"/>
    <lineage>
        <taxon>Bacteria</taxon>
        <taxon>Pseudomonadati</taxon>
        <taxon>Pseudomonadota</taxon>
        <taxon>Betaproteobacteria</taxon>
        <taxon>Burkholderiales</taxon>
        <taxon>Alcaligenaceae</taxon>
        <taxon>Paenalcaligenes</taxon>
    </lineage>
</organism>
<dbReference type="KEGG" id="phn:PAEH1_01370"/>
<sequence length="64" mass="7395">MNKNELTPDAVLTKFEKSELMERALDLACRAFENPTDDHIDWVANRLGWNFLRGECDQSAVTMH</sequence>
<gene>
    <name evidence="1" type="ORF">PAEH1_01370</name>
</gene>
<reference evidence="1 2" key="1">
    <citation type="submission" date="2017-01" db="EMBL/GenBank/DDBJ databases">
        <title>Complete Genome Sequence of Paenalcaligenes hominis, Isolated from a paraplegic Patient with neurogenic bladder.</title>
        <authorList>
            <person name="Mukhopadhyay R."/>
            <person name="Joaquin J."/>
            <person name="Hogue R."/>
            <person name="Kilaru A."/>
            <person name="Jospin G."/>
            <person name="Mars K."/>
            <person name="Eisen J.A."/>
            <person name="Chaturvedi V."/>
        </authorList>
    </citation>
    <scope>NUCLEOTIDE SEQUENCE [LARGE SCALE GENOMIC DNA]</scope>
    <source>
        <strain evidence="1 2">15S00501</strain>
    </source>
</reference>
<dbReference type="Proteomes" id="UP000189369">
    <property type="component" value="Chromosome"/>
</dbReference>
<dbReference type="STRING" id="643674.PAEH1_01370"/>
<evidence type="ECO:0000313" key="1">
    <source>
        <dbReference type="EMBL" id="AQS50531.1"/>
    </source>
</evidence>
<evidence type="ECO:0000313" key="2">
    <source>
        <dbReference type="Proteomes" id="UP000189369"/>
    </source>
</evidence>
<accession>A0A1U9JXR0</accession>
<name>A0A1U9JXR0_9BURK</name>
<dbReference type="OrthoDB" id="8688423at2"/>
<dbReference type="EMBL" id="CP019697">
    <property type="protein sequence ID" value="AQS50531.1"/>
    <property type="molecule type" value="Genomic_DNA"/>
</dbReference>